<keyword evidence="3" id="KW-1185">Reference proteome</keyword>
<protein>
    <submittedName>
        <fullName evidence="2">Uncharacterized protein</fullName>
    </submittedName>
</protein>
<reference evidence="2" key="1">
    <citation type="journal article" date="2022" name="bioRxiv">
        <title>Sequencing and chromosome-scale assembly of the giantPleurodeles waltlgenome.</title>
        <authorList>
            <person name="Brown T."/>
            <person name="Elewa A."/>
            <person name="Iarovenko S."/>
            <person name="Subramanian E."/>
            <person name="Araus A.J."/>
            <person name="Petzold A."/>
            <person name="Susuki M."/>
            <person name="Suzuki K.-i.T."/>
            <person name="Hayashi T."/>
            <person name="Toyoda A."/>
            <person name="Oliveira C."/>
            <person name="Osipova E."/>
            <person name="Leigh N.D."/>
            <person name="Simon A."/>
            <person name="Yun M.H."/>
        </authorList>
    </citation>
    <scope>NUCLEOTIDE SEQUENCE</scope>
    <source>
        <strain evidence="2">20211129_DDA</strain>
        <tissue evidence="2">Liver</tissue>
    </source>
</reference>
<dbReference type="AlphaFoldDB" id="A0AAV7T9R6"/>
<comment type="caution">
    <text evidence="2">The sequence shown here is derived from an EMBL/GenBank/DDBJ whole genome shotgun (WGS) entry which is preliminary data.</text>
</comment>
<evidence type="ECO:0000313" key="2">
    <source>
        <dbReference type="EMBL" id="KAJ1173232.1"/>
    </source>
</evidence>
<gene>
    <name evidence="2" type="ORF">NDU88_005071</name>
</gene>
<organism evidence="2 3">
    <name type="scientific">Pleurodeles waltl</name>
    <name type="common">Iberian ribbed newt</name>
    <dbReference type="NCBI Taxonomy" id="8319"/>
    <lineage>
        <taxon>Eukaryota</taxon>
        <taxon>Metazoa</taxon>
        <taxon>Chordata</taxon>
        <taxon>Craniata</taxon>
        <taxon>Vertebrata</taxon>
        <taxon>Euteleostomi</taxon>
        <taxon>Amphibia</taxon>
        <taxon>Batrachia</taxon>
        <taxon>Caudata</taxon>
        <taxon>Salamandroidea</taxon>
        <taxon>Salamandridae</taxon>
        <taxon>Pleurodelinae</taxon>
        <taxon>Pleurodeles</taxon>
    </lineage>
</organism>
<name>A0AAV7T9R6_PLEWA</name>
<proteinExistence type="predicted"/>
<feature type="region of interest" description="Disordered" evidence="1">
    <location>
        <begin position="1"/>
        <end position="48"/>
    </location>
</feature>
<evidence type="ECO:0000313" key="3">
    <source>
        <dbReference type="Proteomes" id="UP001066276"/>
    </source>
</evidence>
<dbReference type="EMBL" id="JANPWB010000007">
    <property type="protein sequence ID" value="KAJ1173232.1"/>
    <property type="molecule type" value="Genomic_DNA"/>
</dbReference>
<sequence length="107" mass="11157">MTEQHLPFTVPCPRATRATPLGSPVSALPCSAPDTSQRAGVYPPHSFSAPPSLPRLASALETRPADAARSVRASDSGAAQPLERPLTPGDHFTRAMLAASITARGEE</sequence>
<dbReference type="Proteomes" id="UP001066276">
    <property type="component" value="Chromosome 4_1"/>
</dbReference>
<feature type="compositionally biased region" description="Low complexity" evidence="1">
    <location>
        <begin position="65"/>
        <end position="79"/>
    </location>
</feature>
<feature type="region of interest" description="Disordered" evidence="1">
    <location>
        <begin position="62"/>
        <end position="93"/>
    </location>
</feature>
<accession>A0AAV7T9R6</accession>
<evidence type="ECO:0000256" key="1">
    <source>
        <dbReference type="SAM" id="MobiDB-lite"/>
    </source>
</evidence>